<dbReference type="Pfam" id="PF22042">
    <property type="entry name" value="EF-G_D2"/>
    <property type="match status" value="1"/>
</dbReference>
<dbReference type="FunFam" id="3.40.50.10050:FF:000001">
    <property type="entry name" value="Translation initiation factor IF-2"/>
    <property type="match status" value="1"/>
</dbReference>
<proteinExistence type="inferred from homology"/>
<dbReference type="InterPro" id="IPR036925">
    <property type="entry name" value="TIF_IF2_dom3_sf"/>
</dbReference>
<dbReference type="PRINTS" id="PR00449">
    <property type="entry name" value="RASTRNSFRMNG"/>
</dbReference>
<dbReference type="SUPFAM" id="SSF52540">
    <property type="entry name" value="P-loop containing nucleoside triphosphate hydrolases"/>
    <property type="match status" value="1"/>
</dbReference>
<evidence type="ECO:0000256" key="1">
    <source>
        <dbReference type="ARBA" id="ARBA00007733"/>
    </source>
</evidence>
<protein>
    <recommendedName>
        <fullName evidence="2 7">Translation initiation factor IF-2</fullName>
    </recommendedName>
</protein>
<dbReference type="GO" id="GO:0003924">
    <property type="term" value="F:GTPase activity"/>
    <property type="evidence" value="ECO:0007669"/>
    <property type="project" value="InterPro"/>
</dbReference>
<gene>
    <name evidence="10" type="ORF">A2908_03230</name>
</gene>
<dbReference type="InterPro" id="IPR029459">
    <property type="entry name" value="EFTU-type"/>
</dbReference>
<comment type="function">
    <text evidence="8">One of the essential components for the initiation of protein synthesis. Protects formylmethionyl-tRNA from spontaneous hydrolysis and promotes its binding to the 30S ribosomal subunits. Also involved in the hydrolysis of GTP during the formation of the 70S ribosomal complex.</text>
</comment>
<evidence type="ECO:0000256" key="6">
    <source>
        <dbReference type="ARBA" id="ARBA00023134"/>
    </source>
</evidence>
<dbReference type="PANTHER" id="PTHR43381:SF5">
    <property type="entry name" value="TR-TYPE G DOMAIN-CONTAINING PROTEIN"/>
    <property type="match status" value="1"/>
</dbReference>
<evidence type="ECO:0000259" key="9">
    <source>
        <dbReference type="PROSITE" id="PS51722"/>
    </source>
</evidence>
<dbReference type="GO" id="GO:0003743">
    <property type="term" value="F:translation initiation factor activity"/>
    <property type="evidence" value="ECO:0007669"/>
    <property type="project" value="UniProtKB-UniRule"/>
</dbReference>
<dbReference type="GO" id="GO:0005737">
    <property type="term" value="C:cytoplasm"/>
    <property type="evidence" value="ECO:0007669"/>
    <property type="project" value="UniProtKB-UniRule"/>
</dbReference>
<comment type="caution">
    <text evidence="10">The sequence shown here is derived from an EMBL/GenBank/DDBJ whole genome shotgun (WGS) entry which is preliminary data.</text>
</comment>
<dbReference type="Gene3D" id="2.40.30.10">
    <property type="entry name" value="Translation factors"/>
    <property type="match status" value="2"/>
</dbReference>
<dbReference type="GO" id="GO:0005525">
    <property type="term" value="F:GTP binding"/>
    <property type="evidence" value="ECO:0007669"/>
    <property type="project" value="UniProtKB-KW"/>
</dbReference>
<evidence type="ECO:0000256" key="4">
    <source>
        <dbReference type="ARBA" id="ARBA00022741"/>
    </source>
</evidence>
<name>A0A1G2ICX3_9BACT</name>
<evidence type="ECO:0000313" key="10">
    <source>
        <dbReference type="EMBL" id="OGZ72421.1"/>
    </source>
</evidence>
<feature type="domain" description="Tr-type G" evidence="9">
    <location>
        <begin position="25"/>
        <end position="194"/>
    </location>
</feature>
<keyword evidence="5 8" id="KW-0648">Protein biosynthesis</keyword>
<dbReference type="InterPro" id="IPR015760">
    <property type="entry name" value="TIF_IF2"/>
</dbReference>
<accession>A0A1G2ICX3</accession>
<keyword evidence="6" id="KW-0342">GTP-binding</keyword>
<evidence type="ECO:0000313" key="11">
    <source>
        <dbReference type="Proteomes" id="UP000176774"/>
    </source>
</evidence>
<dbReference type="FunFam" id="3.40.50.300:FF:000019">
    <property type="entry name" value="Translation initiation factor IF-2"/>
    <property type="match status" value="1"/>
</dbReference>
<dbReference type="EMBL" id="MHPA01000027">
    <property type="protein sequence ID" value="OGZ72421.1"/>
    <property type="molecule type" value="Genomic_DNA"/>
</dbReference>
<dbReference type="Pfam" id="PF11987">
    <property type="entry name" value="IF-2"/>
    <property type="match status" value="1"/>
</dbReference>
<evidence type="ECO:0000256" key="8">
    <source>
        <dbReference type="RuleBase" id="RU000644"/>
    </source>
</evidence>
<sequence>MIKKLKATTKKTPKISKKIVEQVWQRPPVAVVLGHVDHGKSSLLEAIKDFNITKKESGGITQHIGAYEVEFNGKSLTFIDTPGHEAFSAMRSRGASVADIALLVVDAAQSVQPQTKEAIMAIKKAQIPMIVVLNKIDLPNADPEKIKRELAKVDILTESMGGAIPCVEVSAKEKTGIDELLEMILLVADMQGLTADLKVPAEGLIIESYMDGLKGPIATVIVEKGTLHAKDIIATDLALAKIKSLYDFSGKIIDKAHPSQPAIVLGFEKVPGVGEKFKTYLTAQAAASHLKTEVSKREINTTVIDIGAGQKVVNVILKGDVFGSIEAIEGMLKNLPQDQVTLRILKTEVGDINETDVKLAEYSKAVIIGFRVKITPGVMQILSKDATKRVRIKTFDIIYELIQEIRNGMEKSLGDEVVRKDIGKIKALIIFFGEKNRQIVGGKITEGEIRKGVKLEVIRGSEKVGAGRIINLQRNKKDMDKLVKGDECGILFEGNVKVEAQDILAAYVEERQKGVL</sequence>
<keyword evidence="4" id="KW-0547">Nucleotide-binding</keyword>
<dbReference type="InterPro" id="IPR000795">
    <property type="entry name" value="T_Tr_GTP-bd_dom"/>
</dbReference>
<dbReference type="NCBIfam" id="TIGR00487">
    <property type="entry name" value="IF-2"/>
    <property type="match status" value="1"/>
</dbReference>
<dbReference type="InterPro" id="IPR000178">
    <property type="entry name" value="TF_IF2_bacterial-like"/>
</dbReference>
<dbReference type="PANTHER" id="PTHR43381">
    <property type="entry name" value="TRANSLATION INITIATION FACTOR IF-2-RELATED"/>
    <property type="match status" value="1"/>
</dbReference>
<dbReference type="Pfam" id="PF00009">
    <property type="entry name" value="GTP_EFTU"/>
    <property type="match status" value="1"/>
</dbReference>
<dbReference type="InterPro" id="IPR027417">
    <property type="entry name" value="P-loop_NTPase"/>
</dbReference>
<evidence type="ECO:0000256" key="2">
    <source>
        <dbReference type="ARBA" id="ARBA00020675"/>
    </source>
</evidence>
<dbReference type="AlphaFoldDB" id="A0A1G2ICX3"/>
<dbReference type="InterPro" id="IPR053905">
    <property type="entry name" value="EF-G-like_DII"/>
</dbReference>
<evidence type="ECO:0000256" key="3">
    <source>
        <dbReference type="ARBA" id="ARBA00022540"/>
    </source>
</evidence>
<dbReference type="InterPro" id="IPR023115">
    <property type="entry name" value="TIF_IF2_dom3"/>
</dbReference>
<dbReference type="SUPFAM" id="SSF50447">
    <property type="entry name" value="Translation proteins"/>
    <property type="match status" value="2"/>
</dbReference>
<dbReference type="NCBIfam" id="TIGR00231">
    <property type="entry name" value="small_GTP"/>
    <property type="match status" value="1"/>
</dbReference>
<dbReference type="Gene3D" id="3.40.50.300">
    <property type="entry name" value="P-loop containing nucleotide triphosphate hydrolases"/>
    <property type="match status" value="1"/>
</dbReference>
<dbReference type="PROSITE" id="PS51722">
    <property type="entry name" value="G_TR_2"/>
    <property type="match status" value="1"/>
</dbReference>
<dbReference type="Gene3D" id="3.40.50.10050">
    <property type="entry name" value="Translation initiation factor IF- 2, domain 3"/>
    <property type="match status" value="1"/>
</dbReference>
<dbReference type="SUPFAM" id="SSF52156">
    <property type="entry name" value="Initiation factor IF2/eIF5b, domain 3"/>
    <property type="match status" value="1"/>
</dbReference>
<keyword evidence="3 8" id="KW-0396">Initiation factor</keyword>
<dbReference type="SMART" id="SM00173">
    <property type="entry name" value="RAS"/>
    <property type="match status" value="1"/>
</dbReference>
<dbReference type="InterPro" id="IPR009000">
    <property type="entry name" value="Transl_B-barrel_sf"/>
</dbReference>
<organism evidence="10 11">
    <name type="scientific">Candidatus Staskawiczbacteria bacterium RIFCSPLOWO2_01_FULL_38_12b</name>
    <dbReference type="NCBI Taxonomy" id="1802214"/>
    <lineage>
        <taxon>Bacteria</taxon>
        <taxon>Candidatus Staskawicziibacteriota</taxon>
    </lineage>
</organism>
<comment type="similarity">
    <text evidence="1 8">Belongs to the TRAFAC class translation factor GTPase superfamily. Classic translation factor GTPase family. IF-2 subfamily.</text>
</comment>
<dbReference type="Proteomes" id="UP000176774">
    <property type="component" value="Unassembled WGS sequence"/>
</dbReference>
<dbReference type="CDD" id="cd01887">
    <property type="entry name" value="IF2_eIF5B"/>
    <property type="match status" value="1"/>
</dbReference>
<dbReference type="Pfam" id="PF14578">
    <property type="entry name" value="GTP_EFTU_D4"/>
    <property type="match status" value="1"/>
</dbReference>
<dbReference type="InterPro" id="IPR005225">
    <property type="entry name" value="Small_GTP-bd"/>
</dbReference>
<evidence type="ECO:0000256" key="5">
    <source>
        <dbReference type="ARBA" id="ARBA00022917"/>
    </source>
</evidence>
<reference evidence="10 11" key="1">
    <citation type="journal article" date="2016" name="Nat. Commun.">
        <title>Thousands of microbial genomes shed light on interconnected biogeochemical processes in an aquifer system.</title>
        <authorList>
            <person name="Anantharaman K."/>
            <person name="Brown C.T."/>
            <person name="Hug L.A."/>
            <person name="Sharon I."/>
            <person name="Castelle C.J."/>
            <person name="Probst A.J."/>
            <person name="Thomas B.C."/>
            <person name="Singh A."/>
            <person name="Wilkins M.J."/>
            <person name="Karaoz U."/>
            <person name="Brodie E.L."/>
            <person name="Williams K.H."/>
            <person name="Hubbard S.S."/>
            <person name="Banfield J.F."/>
        </authorList>
    </citation>
    <scope>NUCLEOTIDE SEQUENCE [LARGE SCALE GENOMIC DNA]</scope>
</reference>
<dbReference type="STRING" id="1802214.A2908_03230"/>
<evidence type="ECO:0000256" key="7">
    <source>
        <dbReference type="NCBIfam" id="TIGR00487"/>
    </source>
</evidence>